<proteinExistence type="predicted"/>
<evidence type="ECO:0000313" key="1">
    <source>
        <dbReference type="EMBL" id="KAL3285714.1"/>
    </source>
</evidence>
<dbReference type="EMBL" id="JABFTP020000185">
    <property type="protein sequence ID" value="KAL3285714.1"/>
    <property type="molecule type" value="Genomic_DNA"/>
</dbReference>
<protein>
    <submittedName>
        <fullName evidence="1">Uncharacterized protein</fullName>
    </submittedName>
</protein>
<keyword evidence="2" id="KW-1185">Reference proteome</keyword>
<name>A0ABD2P4N0_9CUCU</name>
<accession>A0ABD2P4N0</accession>
<organism evidence="1 2">
    <name type="scientific">Cryptolaemus montrouzieri</name>
    <dbReference type="NCBI Taxonomy" id="559131"/>
    <lineage>
        <taxon>Eukaryota</taxon>
        <taxon>Metazoa</taxon>
        <taxon>Ecdysozoa</taxon>
        <taxon>Arthropoda</taxon>
        <taxon>Hexapoda</taxon>
        <taxon>Insecta</taxon>
        <taxon>Pterygota</taxon>
        <taxon>Neoptera</taxon>
        <taxon>Endopterygota</taxon>
        <taxon>Coleoptera</taxon>
        <taxon>Polyphaga</taxon>
        <taxon>Cucujiformia</taxon>
        <taxon>Coccinelloidea</taxon>
        <taxon>Coccinellidae</taxon>
        <taxon>Scymninae</taxon>
        <taxon>Scymnini</taxon>
        <taxon>Cryptolaemus</taxon>
    </lineage>
</organism>
<sequence>MPEVALLIVKMEYFPMALQNSTIEDDRIVNRRKKKSNGNTFSWISPDIVELKKRWLRYSEDQQVRDEYVRLKSEYKRRTELAKFTYYENKINSSSNKSKEVWNLVNLSLGRTKQKDSIQLNVDCEIVTDAVTIANKFGRYFSSISEEKLAAAGSRADNVWDTCAEVGSTNTMFFGEVSHEEVRGVLSGMRSKYSSGLDEVQSVF</sequence>
<evidence type="ECO:0000313" key="2">
    <source>
        <dbReference type="Proteomes" id="UP001516400"/>
    </source>
</evidence>
<dbReference type="Proteomes" id="UP001516400">
    <property type="component" value="Unassembled WGS sequence"/>
</dbReference>
<reference evidence="1 2" key="1">
    <citation type="journal article" date="2021" name="BMC Biol.">
        <title>Horizontally acquired antibacterial genes associated with adaptive radiation of ladybird beetles.</title>
        <authorList>
            <person name="Li H.S."/>
            <person name="Tang X.F."/>
            <person name="Huang Y.H."/>
            <person name="Xu Z.Y."/>
            <person name="Chen M.L."/>
            <person name="Du X.Y."/>
            <person name="Qiu B.Y."/>
            <person name="Chen P.T."/>
            <person name="Zhang W."/>
            <person name="Slipinski A."/>
            <person name="Escalona H.E."/>
            <person name="Waterhouse R.M."/>
            <person name="Zwick A."/>
            <person name="Pang H."/>
        </authorList>
    </citation>
    <scope>NUCLEOTIDE SEQUENCE [LARGE SCALE GENOMIC DNA]</scope>
    <source>
        <strain evidence="1">SYSU2018</strain>
    </source>
</reference>
<dbReference type="AlphaFoldDB" id="A0ABD2P4N0"/>
<comment type="caution">
    <text evidence="1">The sequence shown here is derived from an EMBL/GenBank/DDBJ whole genome shotgun (WGS) entry which is preliminary data.</text>
</comment>
<gene>
    <name evidence="1" type="ORF">HHI36_000244</name>
</gene>